<sequence length="66" mass="7976">MPKIYIIHELRAIRNDLYEELRFRVQIVFLVMECKFVISHWKVRLESQSSLDVCSFQNLFGSHPHQ</sequence>
<evidence type="ECO:0000313" key="1">
    <source>
        <dbReference type="EMBL" id="SHF28927.1"/>
    </source>
</evidence>
<dbReference type="EMBL" id="FQUX01000003">
    <property type="protein sequence ID" value="SHF28927.1"/>
    <property type="molecule type" value="Genomic_DNA"/>
</dbReference>
<proteinExistence type="predicted"/>
<keyword evidence="2" id="KW-1185">Reference proteome</keyword>
<reference evidence="2" key="1">
    <citation type="submission" date="2016-11" db="EMBL/GenBank/DDBJ databases">
        <authorList>
            <person name="Varghese N."/>
            <person name="Submissions S."/>
        </authorList>
    </citation>
    <scope>NUCLEOTIDE SEQUENCE [LARGE SCALE GENOMIC DNA]</scope>
    <source>
        <strain evidence="2">DSM 17539</strain>
    </source>
</reference>
<accession>A0A1M5AFK1</accession>
<organism evidence="1 2">
    <name type="scientific">Arenibacter palladensis</name>
    <dbReference type="NCBI Taxonomy" id="237373"/>
    <lineage>
        <taxon>Bacteria</taxon>
        <taxon>Pseudomonadati</taxon>
        <taxon>Bacteroidota</taxon>
        <taxon>Flavobacteriia</taxon>
        <taxon>Flavobacteriales</taxon>
        <taxon>Flavobacteriaceae</taxon>
        <taxon>Arenibacter</taxon>
    </lineage>
</organism>
<dbReference type="Proteomes" id="UP000184406">
    <property type="component" value="Unassembled WGS sequence"/>
</dbReference>
<name>A0A1M5AFK1_9FLAO</name>
<dbReference type="AlphaFoldDB" id="A0A1M5AFK1"/>
<protein>
    <submittedName>
        <fullName evidence="1">Uncharacterized protein</fullName>
    </submittedName>
</protein>
<evidence type="ECO:0000313" key="2">
    <source>
        <dbReference type="Proteomes" id="UP000184406"/>
    </source>
</evidence>
<gene>
    <name evidence="1" type="ORF">SAMN03080594_103220</name>
</gene>